<dbReference type="SUPFAM" id="SSF48403">
    <property type="entry name" value="Ankyrin repeat"/>
    <property type="match status" value="1"/>
</dbReference>
<comment type="caution">
    <text evidence="3">The sequence shown here is derived from an EMBL/GenBank/DDBJ whole genome shotgun (WGS) entry which is preliminary data.</text>
</comment>
<evidence type="ECO:0000313" key="3">
    <source>
        <dbReference type="EMBL" id="PWY78097.1"/>
    </source>
</evidence>
<reference evidence="3 4" key="1">
    <citation type="submission" date="2016-12" db="EMBL/GenBank/DDBJ databases">
        <title>The genomes of Aspergillus section Nigri reveals drivers in fungal speciation.</title>
        <authorList>
            <consortium name="DOE Joint Genome Institute"/>
            <person name="Vesth T.C."/>
            <person name="Nybo J."/>
            <person name="Theobald S."/>
            <person name="Brandl J."/>
            <person name="Frisvad J.C."/>
            <person name="Nielsen K.F."/>
            <person name="Lyhne E.K."/>
            <person name="Kogle M.E."/>
            <person name="Kuo A."/>
            <person name="Riley R."/>
            <person name="Clum A."/>
            <person name="Nolan M."/>
            <person name="Lipzen A."/>
            <person name="Salamov A."/>
            <person name="Henrissat B."/>
            <person name="Wiebenga A."/>
            <person name="De Vries R.P."/>
            <person name="Grigoriev I.V."/>
            <person name="Mortensen U.H."/>
            <person name="Andersen M.R."/>
            <person name="Baker S.E."/>
        </authorList>
    </citation>
    <scope>NUCLEOTIDE SEQUENCE [LARGE SCALE GENOMIC DNA]</scope>
    <source>
        <strain evidence="3 4">CBS 115572</strain>
    </source>
</reference>
<dbReference type="STRING" id="1450535.A0A317VYQ6"/>
<evidence type="ECO:0000256" key="2">
    <source>
        <dbReference type="SAM" id="MobiDB-lite"/>
    </source>
</evidence>
<dbReference type="RefSeq" id="XP_025464609.1">
    <property type="nucleotide sequence ID" value="XM_025617371.1"/>
</dbReference>
<dbReference type="PANTHER" id="PTHR43558">
    <property type="entry name" value="REDUCTASE, PUTATIVE (AFU_ORTHOLOGUE AFUA_3G10540)-RELATED"/>
    <property type="match status" value="1"/>
</dbReference>
<evidence type="ECO:0000313" key="4">
    <source>
        <dbReference type="Proteomes" id="UP000246702"/>
    </source>
</evidence>
<accession>A0A317VYQ6</accession>
<dbReference type="OrthoDB" id="539213at2759"/>
<dbReference type="InterPro" id="IPR036770">
    <property type="entry name" value="Ankyrin_rpt-contain_sf"/>
</dbReference>
<dbReference type="PROSITE" id="PS50088">
    <property type="entry name" value="ANK_REPEAT"/>
    <property type="match status" value="2"/>
</dbReference>
<dbReference type="PROSITE" id="PS50297">
    <property type="entry name" value="ANK_REP_REGION"/>
    <property type="match status" value="2"/>
</dbReference>
<feature type="region of interest" description="Disordered" evidence="2">
    <location>
        <begin position="269"/>
        <end position="294"/>
    </location>
</feature>
<dbReference type="Pfam" id="PF12796">
    <property type="entry name" value="Ank_2"/>
    <property type="match status" value="1"/>
</dbReference>
<dbReference type="InterPro" id="IPR053354">
    <property type="entry name" value="MGDG_epimerase"/>
</dbReference>
<dbReference type="EMBL" id="MSFK01000025">
    <property type="protein sequence ID" value="PWY78097.1"/>
    <property type="molecule type" value="Genomic_DNA"/>
</dbReference>
<feature type="repeat" description="ANK" evidence="1">
    <location>
        <begin position="499"/>
        <end position="531"/>
    </location>
</feature>
<dbReference type="GeneID" id="37119514"/>
<gene>
    <name evidence="3" type="ORF">BO94DRAFT_626681</name>
</gene>
<dbReference type="AlphaFoldDB" id="A0A317VYQ6"/>
<dbReference type="Pfam" id="PF26128">
    <property type="entry name" value="Gad2"/>
    <property type="match status" value="1"/>
</dbReference>
<dbReference type="PANTHER" id="PTHR43558:SF6">
    <property type="entry name" value="REDUCTASE, PUTATIVE (AFU_ORTHOLOGUE AFUA_3G10540)-RELATED"/>
    <property type="match status" value="1"/>
</dbReference>
<dbReference type="InterPro" id="IPR033469">
    <property type="entry name" value="CYTH-like_dom_sf"/>
</dbReference>
<dbReference type="InterPro" id="IPR002110">
    <property type="entry name" value="Ankyrin_rpt"/>
</dbReference>
<protein>
    <submittedName>
        <fullName evidence="3">Ankyrin</fullName>
    </submittedName>
</protein>
<dbReference type="Proteomes" id="UP000246702">
    <property type="component" value="Unassembled WGS sequence"/>
</dbReference>
<organism evidence="3 4">
    <name type="scientific">Aspergillus sclerotioniger CBS 115572</name>
    <dbReference type="NCBI Taxonomy" id="1450535"/>
    <lineage>
        <taxon>Eukaryota</taxon>
        <taxon>Fungi</taxon>
        <taxon>Dikarya</taxon>
        <taxon>Ascomycota</taxon>
        <taxon>Pezizomycotina</taxon>
        <taxon>Eurotiomycetes</taxon>
        <taxon>Eurotiomycetidae</taxon>
        <taxon>Eurotiales</taxon>
        <taxon>Aspergillaceae</taxon>
        <taxon>Aspergillus</taxon>
        <taxon>Aspergillus subgen. Circumdati</taxon>
    </lineage>
</organism>
<dbReference type="Pfam" id="PF00023">
    <property type="entry name" value="Ank"/>
    <property type="match status" value="1"/>
</dbReference>
<dbReference type="SMART" id="SM00248">
    <property type="entry name" value="ANK"/>
    <property type="match status" value="3"/>
</dbReference>
<proteinExistence type="predicted"/>
<sequence>MLLLEVERKFPRLTIKLHLAPAYHQPPFRTFNYLGTKTLRDTYYDFPSSSTSTSTHPHYLSTQGIWIRKRNNTWQAKIRRGGNYTNSYLGNRRKYYHEKVAPASDIDLFLYGLDEAQAIEKIKQIEDKVKNSILYETTTVRTENTVTIVSQYPTRHVQIVLRIYKSIAEILTGFDVDCACAAFDGKQVFVSPRALSSYITQINTIDLSRRSPSYENRLSKYSHRGFEIFRPELDRSRIDPTIFERSFTRMVGLARLLVLEKLPKSSDRESYIEQRRQERGRPAPRNNIRYPAGNLKNDYADEVPDWEEGDEVSDYNTFTIPYGPRYKARKVENLLHTKDLLLNAEWNKPKDRQVNLHRHPAFFGDVVDVIHDCCGFCPQPETEEEKEIAEKEKKLYVSGNISFLKDDPGRQEIGSFNPITETDWAEEMAYVGNLEQLCQAIVNCDLEGVAACLTEDMVDPNNRDYTGRTPLHLACLMSTPEIVKCLVDNGASLVSRLADGRTALHLAAARGSLEIVRILLQKSEQNEAEQGQPDIRQDRNGGNESEIEELALVETKAPTPPEPDIYDINVVAWDTPTSALHLAMLNGHVDVVDELVASFGADVLLPVKLTHPYSNTPRVAILNLVLALQLPFEKVNTMTEKLLQLGALPTQADLGNVTAVHYAAASDYPALLDLH</sequence>
<feature type="repeat" description="ANK" evidence="1">
    <location>
        <begin position="466"/>
        <end position="493"/>
    </location>
</feature>
<dbReference type="Gene3D" id="1.25.40.20">
    <property type="entry name" value="Ankyrin repeat-containing domain"/>
    <property type="match status" value="2"/>
</dbReference>
<feature type="compositionally biased region" description="Basic and acidic residues" evidence="2">
    <location>
        <begin position="269"/>
        <end position="281"/>
    </location>
</feature>
<dbReference type="Gene3D" id="2.40.320.10">
    <property type="entry name" value="Hypothetical Protein Pfu-838710-001"/>
    <property type="match status" value="1"/>
</dbReference>
<name>A0A317VYQ6_9EURO</name>
<keyword evidence="4" id="KW-1185">Reference proteome</keyword>
<evidence type="ECO:0000256" key="1">
    <source>
        <dbReference type="PROSITE-ProRule" id="PRU00023"/>
    </source>
</evidence>
<keyword evidence="1" id="KW-0040">ANK repeat</keyword>
<dbReference type="SUPFAM" id="SSF55154">
    <property type="entry name" value="CYTH-like phosphatases"/>
    <property type="match status" value="1"/>
</dbReference>